<feature type="non-terminal residue" evidence="2">
    <location>
        <position position="1"/>
    </location>
</feature>
<dbReference type="EMBL" id="RWGY01000156">
    <property type="protein sequence ID" value="TVU03719.1"/>
    <property type="molecule type" value="Genomic_DNA"/>
</dbReference>
<proteinExistence type="predicted"/>
<keyword evidence="3" id="KW-1185">Reference proteome</keyword>
<protein>
    <recommendedName>
        <fullName evidence="1">Subtilisin-like protease fibronectin type-III domain-containing protein</fullName>
    </recommendedName>
</protein>
<evidence type="ECO:0000313" key="3">
    <source>
        <dbReference type="Proteomes" id="UP000324897"/>
    </source>
</evidence>
<organism evidence="2 3">
    <name type="scientific">Eragrostis curvula</name>
    <name type="common">weeping love grass</name>
    <dbReference type="NCBI Taxonomy" id="38414"/>
    <lineage>
        <taxon>Eukaryota</taxon>
        <taxon>Viridiplantae</taxon>
        <taxon>Streptophyta</taxon>
        <taxon>Embryophyta</taxon>
        <taxon>Tracheophyta</taxon>
        <taxon>Spermatophyta</taxon>
        <taxon>Magnoliopsida</taxon>
        <taxon>Liliopsida</taxon>
        <taxon>Poales</taxon>
        <taxon>Poaceae</taxon>
        <taxon>PACMAD clade</taxon>
        <taxon>Chloridoideae</taxon>
        <taxon>Eragrostideae</taxon>
        <taxon>Eragrostidinae</taxon>
        <taxon>Eragrostis</taxon>
    </lineage>
</organism>
<dbReference type="InterPro" id="IPR041469">
    <property type="entry name" value="Subtilisin-like_FN3"/>
</dbReference>
<evidence type="ECO:0000259" key="1">
    <source>
        <dbReference type="Pfam" id="PF17766"/>
    </source>
</evidence>
<gene>
    <name evidence="2" type="ORF">EJB05_50750</name>
</gene>
<comment type="caution">
    <text evidence="2">The sequence shown here is derived from an EMBL/GenBank/DDBJ whole genome shotgun (WGS) entry which is preliminary data.</text>
</comment>
<feature type="domain" description="Subtilisin-like protease fibronectin type-III" evidence="1">
    <location>
        <begin position="18"/>
        <end position="81"/>
    </location>
</feature>
<dbReference type="Pfam" id="PF17766">
    <property type="entry name" value="fn3_6"/>
    <property type="match status" value="1"/>
</dbReference>
<dbReference type="Gramene" id="TVU03719">
    <property type="protein sequence ID" value="TVU03719"/>
    <property type="gene ID" value="EJB05_50750"/>
</dbReference>
<dbReference type="Proteomes" id="UP000324897">
    <property type="component" value="Unassembled WGS sequence"/>
</dbReference>
<dbReference type="Gene3D" id="2.60.40.2310">
    <property type="match status" value="1"/>
</dbReference>
<sequence>MNTRAEKGEVVKLAGGAGITSPAGVLVTVKPRRLQFSARRQTREFEITFAPSGTGNVTEKYTFGSIVWSDGEHKVRSPIAITWPETESRVATM</sequence>
<dbReference type="OrthoDB" id="691769at2759"/>
<name>A0A5J9SXI0_9POAL</name>
<evidence type="ECO:0000313" key="2">
    <source>
        <dbReference type="EMBL" id="TVU03719.1"/>
    </source>
</evidence>
<dbReference type="AlphaFoldDB" id="A0A5J9SXI0"/>
<accession>A0A5J9SXI0</accession>
<reference evidence="2 3" key="1">
    <citation type="journal article" date="2019" name="Sci. Rep.">
        <title>A high-quality genome of Eragrostis curvula grass provides insights into Poaceae evolution and supports new strategies to enhance forage quality.</title>
        <authorList>
            <person name="Carballo J."/>
            <person name="Santos B.A.C.M."/>
            <person name="Zappacosta D."/>
            <person name="Garbus I."/>
            <person name="Selva J.P."/>
            <person name="Gallo C.A."/>
            <person name="Diaz A."/>
            <person name="Albertini E."/>
            <person name="Caccamo M."/>
            <person name="Echenique V."/>
        </authorList>
    </citation>
    <scope>NUCLEOTIDE SEQUENCE [LARGE SCALE GENOMIC DNA]</scope>
    <source>
        <strain evidence="3">cv. Victoria</strain>
        <tissue evidence="2">Leaf</tissue>
    </source>
</reference>